<sequence length="391" mass="42108">MEPVVAALVVAALIGVPAVVLWRVLRGRRDLGSGPAERATFETLHTASLAAPPLRAGLTQAGALRASRHLRELLGSPAIAITDRDELLVYDGAGEHHAGEAFGHAGATLEDGRTQVLPLDCGSPECPVRHAVVVPLTTDDRVVGSLAVYGDHASAGLVRAAQEVARWVDSQLELAELDRSRTMLMEAEVRALRAQISPHFIYNSLTTIASFVRTDPERARELLLEFADFTRYSFRRHGDFTTLAEELRSIDRYLTLERARFGDQLQVTLRIAPEVLAVAVPFLCLQPLIENAVRHGLEGVGRITIIAEDAGAECAISVEDDGAGMDPERLRRVLAGEDRSGTGGSGVGLANVDERLRQVYGDEYGLVVETAPGAGTKVTLRLPKYHPAVSA</sequence>
<comment type="catalytic activity">
    <reaction evidence="1">
        <text>ATP + protein L-histidine = ADP + protein N-phospho-L-histidine.</text>
        <dbReference type="EC" id="2.7.13.3"/>
    </reaction>
</comment>
<feature type="domain" description="Histidine kinase" evidence="5">
    <location>
        <begin position="285"/>
        <end position="386"/>
    </location>
</feature>
<dbReference type="Pfam" id="PF01590">
    <property type="entry name" value="GAF"/>
    <property type="match status" value="1"/>
</dbReference>
<evidence type="ECO:0000256" key="4">
    <source>
        <dbReference type="ARBA" id="ARBA00023012"/>
    </source>
</evidence>
<evidence type="ECO:0000256" key="3">
    <source>
        <dbReference type="ARBA" id="ARBA00022777"/>
    </source>
</evidence>
<dbReference type="CDD" id="cd16956">
    <property type="entry name" value="HATPase_YehU-like"/>
    <property type="match status" value="1"/>
</dbReference>
<organism evidence="6 7">
    <name type="scientific">Sphaerimonospora cavernae</name>
    <dbReference type="NCBI Taxonomy" id="1740611"/>
    <lineage>
        <taxon>Bacteria</taxon>
        <taxon>Bacillati</taxon>
        <taxon>Actinomycetota</taxon>
        <taxon>Actinomycetes</taxon>
        <taxon>Streptosporangiales</taxon>
        <taxon>Streptosporangiaceae</taxon>
        <taxon>Sphaerimonospora</taxon>
    </lineage>
</organism>
<dbReference type="InterPro" id="IPR003594">
    <property type="entry name" value="HATPase_dom"/>
</dbReference>
<name>A0ABV6U4G0_9ACTN</name>
<proteinExistence type="predicted"/>
<evidence type="ECO:0000313" key="6">
    <source>
        <dbReference type="EMBL" id="MFC0863338.1"/>
    </source>
</evidence>
<dbReference type="InterPro" id="IPR004358">
    <property type="entry name" value="Sig_transdc_His_kin-like_C"/>
</dbReference>
<dbReference type="PANTHER" id="PTHR34220:SF7">
    <property type="entry name" value="SENSOR HISTIDINE KINASE YPDA"/>
    <property type="match status" value="1"/>
</dbReference>
<dbReference type="PANTHER" id="PTHR34220">
    <property type="entry name" value="SENSOR HISTIDINE KINASE YPDA"/>
    <property type="match status" value="1"/>
</dbReference>
<keyword evidence="3 6" id="KW-0418">Kinase</keyword>
<evidence type="ECO:0000256" key="2">
    <source>
        <dbReference type="ARBA" id="ARBA00012438"/>
    </source>
</evidence>
<dbReference type="InterPro" id="IPR003018">
    <property type="entry name" value="GAF"/>
</dbReference>
<evidence type="ECO:0000313" key="7">
    <source>
        <dbReference type="Proteomes" id="UP001589870"/>
    </source>
</evidence>
<gene>
    <name evidence="6" type="ORF">ACFHYQ_13650</name>
</gene>
<dbReference type="Pfam" id="PF02518">
    <property type="entry name" value="HATPase_c"/>
    <property type="match status" value="1"/>
</dbReference>
<dbReference type="EMBL" id="JBHMQT010000032">
    <property type="protein sequence ID" value="MFC0863338.1"/>
    <property type="molecule type" value="Genomic_DNA"/>
</dbReference>
<dbReference type="SMART" id="SM00387">
    <property type="entry name" value="HATPase_c"/>
    <property type="match status" value="1"/>
</dbReference>
<dbReference type="InterPro" id="IPR010559">
    <property type="entry name" value="Sig_transdc_His_kin_internal"/>
</dbReference>
<keyword evidence="3 6" id="KW-0808">Transferase</keyword>
<dbReference type="Pfam" id="PF06580">
    <property type="entry name" value="His_kinase"/>
    <property type="match status" value="1"/>
</dbReference>
<dbReference type="Proteomes" id="UP001589870">
    <property type="component" value="Unassembled WGS sequence"/>
</dbReference>
<dbReference type="RefSeq" id="WP_394301493.1">
    <property type="nucleotide sequence ID" value="NZ_JBHMQT010000032.1"/>
</dbReference>
<evidence type="ECO:0000256" key="1">
    <source>
        <dbReference type="ARBA" id="ARBA00000085"/>
    </source>
</evidence>
<dbReference type="InterPro" id="IPR036890">
    <property type="entry name" value="HATPase_C_sf"/>
</dbReference>
<dbReference type="EC" id="2.7.13.3" evidence="2"/>
<dbReference type="GO" id="GO:0016301">
    <property type="term" value="F:kinase activity"/>
    <property type="evidence" value="ECO:0007669"/>
    <property type="project" value="UniProtKB-KW"/>
</dbReference>
<accession>A0ABV6U4G0</accession>
<keyword evidence="7" id="KW-1185">Reference proteome</keyword>
<evidence type="ECO:0000259" key="5">
    <source>
        <dbReference type="PROSITE" id="PS50109"/>
    </source>
</evidence>
<dbReference type="InterPro" id="IPR050640">
    <property type="entry name" value="Bact_2-comp_sensor_kinase"/>
</dbReference>
<keyword evidence="4" id="KW-0902">Two-component regulatory system</keyword>
<comment type="caution">
    <text evidence="6">The sequence shown here is derived from an EMBL/GenBank/DDBJ whole genome shotgun (WGS) entry which is preliminary data.</text>
</comment>
<reference evidence="6 7" key="1">
    <citation type="submission" date="2024-09" db="EMBL/GenBank/DDBJ databases">
        <authorList>
            <person name="Sun Q."/>
            <person name="Mori K."/>
        </authorList>
    </citation>
    <scope>NUCLEOTIDE SEQUENCE [LARGE SCALE GENOMIC DNA]</scope>
    <source>
        <strain evidence="6 7">TBRC 1851</strain>
    </source>
</reference>
<dbReference type="SUPFAM" id="SSF55874">
    <property type="entry name" value="ATPase domain of HSP90 chaperone/DNA topoisomerase II/histidine kinase"/>
    <property type="match status" value="1"/>
</dbReference>
<dbReference type="PRINTS" id="PR00344">
    <property type="entry name" value="BCTRLSENSOR"/>
</dbReference>
<dbReference type="Gene3D" id="3.30.565.10">
    <property type="entry name" value="Histidine kinase-like ATPase, C-terminal domain"/>
    <property type="match status" value="1"/>
</dbReference>
<dbReference type="InterPro" id="IPR005467">
    <property type="entry name" value="His_kinase_dom"/>
</dbReference>
<protein>
    <recommendedName>
        <fullName evidence="2">histidine kinase</fullName>
        <ecNumber evidence="2">2.7.13.3</ecNumber>
    </recommendedName>
</protein>
<dbReference type="PROSITE" id="PS50109">
    <property type="entry name" value="HIS_KIN"/>
    <property type="match status" value="1"/>
</dbReference>